<feature type="signal peptide" evidence="14">
    <location>
        <begin position="1"/>
        <end position="25"/>
    </location>
</feature>
<feature type="compositionally biased region" description="Acidic residues" evidence="12">
    <location>
        <begin position="373"/>
        <end position="382"/>
    </location>
</feature>
<evidence type="ECO:0000256" key="5">
    <source>
        <dbReference type="ARBA" id="ARBA00022729"/>
    </source>
</evidence>
<keyword evidence="8 13" id="KW-0472">Membrane</keyword>
<dbReference type="PANTHER" id="PTHR32382:SF4">
    <property type="entry name" value="FASCICLIN-LIKE ARABINOGALACTAN PROTEIN 1"/>
    <property type="match status" value="1"/>
</dbReference>
<dbReference type="EMBL" id="RDQH01000329">
    <property type="protein sequence ID" value="RXI03279.1"/>
    <property type="molecule type" value="Genomic_DNA"/>
</dbReference>
<dbReference type="SUPFAM" id="SSF82153">
    <property type="entry name" value="FAS1 domain"/>
    <property type="match status" value="2"/>
</dbReference>
<keyword evidence="17" id="KW-1185">Reference proteome</keyword>
<evidence type="ECO:0000256" key="4">
    <source>
        <dbReference type="ARBA" id="ARBA00022622"/>
    </source>
</evidence>
<name>A0A498K4V4_MALDO</name>
<keyword evidence="5 14" id="KW-0732">Signal</keyword>
<comment type="similarity">
    <text evidence="2">Belongs to the fasciclin-like AGP family.</text>
</comment>
<keyword evidence="4" id="KW-0336">GPI-anchor</keyword>
<dbReference type="InterPro" id="IPR033254">
    <property type="entry name" value="Plant_FLA"/>
</dbReference>
<reference evidence="16 17" key="1">
    <citation type="submission" date="2018-10" db="EMBL/GenBank/DDBJ databases">
        <title>A high-quality apple genome assembly.</title>
        <authorList>
            <person name="Hu J."/>
        </authorList>
    </citation>
    <scope>NUCLEOTIDE SEQUENCE [LARGE SCALE GENOMIC DNA]</scope>
    <source>
        <strain evidence="17">cv. HFTH1</strain>
        <tissue evidence="16">Young leaf</tissue>
    </source>
</reference>
<evidence type="ECO:0000313" key="16">
    <source>
        <dbReference type="EMBL" id="RXI03279.1"/>
    </source>
</evidence>
<evidence type="ECO:0000256" key="12">
    <source>
        <dbReference type="SAM" id="MobiDB-lite"/>
    </source>
</evidence>
<protein>
    <recommendedName>
        <fullName evidence="15">FAS1 domain-containing protein</fullName>
    </recommendedName>
</protein>
<sequence>MQLRRATTAGAFLLTLTLLTTLTEAHNITRLLAKHPEFSTFNHYLTLTHLAADINDRTTITVCAVDNSAMSALLSKHLSIYSIKNILSLHVLLDYFGAKKLHQITNGTALAATMYQATGSAAGSSGFVNITDLKGGKVGFSPEANDGTFPSHFVKSVEEVPYNISIIQISTLLPNQAAEAPTPAPAELNITGIMSAHGCKVFADTLLANSDAFKTYEGNLNGGLTVFCPMDDALKAFLPKFKNLTAAGKAALLEYHGIPVYQSMSMLKSNNGLTNTLATDGASKFDFTIQNDGQQVTLRTKLVTARITGTLIDEQPVAIYTIDKVLQPKELFKGALTPAPAPAPEKPAHAPKKSKHAPSPVADQEADSPAASPDEDPADQTADDSNGAVRVERMGFGGLVFTSVWLVFSLLLVIYWVISERSIRGCAIHTSHFTSHTLFDNFYPLIFFNSSDPTAEN</sequence>
<evidence type="ECO:0000256" key="1">
    <source>
        <dbReference type="ARBA" id="ARBA00004609"/>
    </source>
</evidence>
<dbReference type="SMART" id="SM00554">
    <property type="entry name" value="FAS1"/>
    <property type="match status" value="2"/>
</dbReference>
<keyword evidence="6" id="KW-0677">Repeat</keyword>
<gene>
    <name evidence="16" type="ORF">DVH24_003931</name>
</gene>
<dbReference type="GO" id="GO:0048364">
    <property type="term" value="P:root development"/>
    <property type="evidence" value="ECO:0007669"/>
    <property type="project" value="TreeGrafter"/>
</dbReference>
<accession>A0A498K4V4</accession>
<dbReference type="FunFam" id="2.30.180.10:FF:000008">
    <property type="entry name" value="Fasciclin-like arabinogalactan protein 10"/>
    <property type="match status" value="1"/>
</dbReference>
<dbReference type="STRING" id="3750.A0A498K4V4"/>
<evidence type="ECO:0000256" key="2">
    <source>
        <dbReference type="ARBA" id="ARBA00007843"/>
    </source>
</evidence>
<evidence type="ECO:0000256" key="14">
    <source>
        <dbReference type="SAM" id="SignalP"/>
    </source>
</evidence>
<evidence type="ECO:0000256" key="3">
    <source>
        <dbReference type="ARBA" id="ARBA00022475"/>
    </source>
</evidence>
<evidence type="ECO:0000256" key="11">
    <source>
        <dbReference type="ARBA" id="ARBA00024686"/>
    </source>
</evidence>
<evidence type="ECO:0000256" key="8">
    <source>
        <dbReference type="ARBA" id="ARBA00023136"/>
    </source>
</evidence>
<dbReference type="AlphaFoldDB" id="A0A498K4V4"/>
<evidence type="ECO:0000256" key="7">
    <source>
        <dbReference type="ARBA" id="ARBA00022974"/>
    </source>
</evidence>
<keyword evidence="13" id="KW-0812">Transmembrane</keyword>
<evidence type="ECO:0000256" key="6">
    <source>
        <dbReference type="ARBA" id="ARBA00022737"/>
    </source>
</evidence>
<dbReference type="GO" id="GO:0005886">
    <property type="term" value="C:plasma membrane"/>
    <property type="evidence" value="ECO:0007669"/>
    <property type="project" value="UniProtKB-SubCell"/>
</dbReference>
<organism evidence="16 17">
    <name type="scientific">Malus domestica</name>
    <name type="common">Apple</name>
    <name type="synonym">Pyrus malus</name>
    <dbReference type="NCBI Taxonomy" id="3750"/>
    <lineage>
        <taxon>Eukaryota</taxon>
        <taxon>Viridiplantae</taxon>
        <taxon>Streptophyta</taxon>
        <taxon>Embryophyta</taxon>
        <taxon>Tracheophyta</taxon>
        <taxon>Spermatophyta</taxon>
        <taxon>Magnoliopsida</taxon>
        <taxon>eudicotyledons</taxon>
        <taxon>Gunneridae</taxon>
        <taxon>Pentapetalae</taxon>
        <taxon>rosids</taxon>
        <taxon>fabids</taxon>
        <taxon>Rosales</taxon>
        <taxon>Rosaceae</taxon>
        <taxon>Amygdaloideae</taxon>
        <taxon>Maleae</taxon>
        <taxon>Malus</taxon>
    </lineage>
</organism>
<comment type="subcellular location">
    <subcellularLocation>
        <location evidence="1">Cell membrane</location>
        <topology evidence="1">Lipid-anchor</topology>
        <topology evidence="1">GPI-anchor</topology>
    </subcellularLocation>
</comment>
<dbReference type="FunFam" id="2.30.180.10:FF:000010">
    <property type="entry name" value="Fasciclin-like arabinogalactan protein 2"/>
    <property type="match status" value="1"/>
</dbReference>
<feature type="domain" description="FAS1" evidence="15">
    <location>
        <begin position="25"/>
        <end position="173"/>
    </location>
</feature>
<dbReference type="Gene3D" id="2.30.180.10">
    <property type="entry name" value="FAS1 domain"/>
    <property type="match status" value="2"/>
</dbReference>
<keyword evidence="7" id="KW-0654">Proteoglycan</keyword>
<evidence type="ECO:0000256" key="10">
    <source>
        <dbReference type="ARBA" id="ARBA00023288"/>
    </source>
</evidence>
<keyword evidence="13" id="KW-1133">Transmembrane helix</keyword>
<evidence type="ECO:0000256" key="9">
    <source>
        <dbReference type="ARBA" id="ARBA00023180"/>
    </source>
</evidence>
<feature type="region of interest" description="Disordered" evidence="12">
    <location>
        <begin position="336"/>
        <end position="385"/>
    </location>
</feature>
<feature type="chain" id="PRO_5019834867" description="FAS1 domain-containing protein" evidence="14">
    <location>
        <begin position="26"/>
        <end position="457"/>
    </location>
</feature>
<keyword evidence="10" id="KW-0449">Lipoprotein</keyword>
<comment type="caution">
    <text evidence="16">The sequence shown here is derived from an EMBL/GenBank/DDBJ whole genome shotgun (WGS) entry which is preliminary data.</text>
</comment>
<evidence type="ECO:0000259" key="15">
    <source>
        <dbReference type="PROSITE" id="PS50213"/>
    </source>
</evidence>
<dbReference type="Proteomes" id="UP000290289">
    <property type="component" value="Chromosome 3"/>
</dbReference>
<dbReference type="InterPro" id="IPR036378">
    <property type="entry name" value="FAS1_dom_sf"/>
</dbReference>
<comment type="function">
    <text evidence="11">May be a cell surface adhesion protein.</text>
</comment>
<dbReference type="GO" id="GO:0098552">
    <property type="term" value="C:side of membrane"/>
    <property type="evidence" value="ECO:0007669"/>
    <property type="project" value="UniProtKB-KW"/>
</dbReference>
<dbReference type="Pfam" id="PF02469">
    <property type="entry name" value="Fasciclin"/>
    <property type="match status" value="2"/>
</dbReference>
<dbReference type="GO" id="GO:0048367">
    <property type="term" value="P:shoot system development"/>
    <property type="evidence" value="ECO:0007669"/>
    <property type="project" value="TreeGrafter"/>
</dbReference>
<keyword evidence="3" id="KW-1003">Cell membrane</keyword>
<evidence type="ECO:0000256" key="13">
    <source>
        <dbReference type="SAM" id="Phobius"/>
    </source>
</evidence>
<proteinExistence type="inferred from homology"/>
<dbReference type="PANTHER" id="PTHR32382">
    <property type="entry name" value="FASCICLIN-LIKE ARABINOGALACTAN PROTEIN"/>
    <property type="match status" value="1"/>
</dbReference>
<evidence type="ECO:0000313" key="17">
    <source>
        <dbReference type="Proteomes" id="UP000290289"/>
    </source>
</evidence>
<keyword evidence="9" id="KW-0325">Glycoprotein</keyword>
<feature type="transmembrane region" description="Helical" evidence="13">
    <location>
        <begin position="394"/>
        <end position="418"/>
    </location>
</feature>
<dbReference type="InterPro" id="IPR000782">
    <property type="entry name" value="FAS1_domain"/>
</dbReference>
<dbReference type="PROSITE" id="PS50213">
    <property type="entry name" value="FAS1"/>
    <property type="match status" value="2"/>
</dbReference>
<feature type="domain" description="FAS1" evidence="15">
    <location>
        <begin position="187"/>
        <end position="326"/>
    </location>
</feature>